<feature type="domain" description="DNA-binding protein Rv2175c wHTH" evidence="2">
    <location>
        <begin position="20"/>
        <end position="66"/>
    </location>
</feature>
<dbReference type="InterPro" id="IPR041098">
    <property type="entry name" value="Rv2175c_C"/>
</dbReference>
<comment type="caution">
    <text evidence="3">The sequence shown here is derived from an EMBL/GenBank/DDBJ whole genome shotgun (WGS) entry which is preliminary data.</text>
</comment>
<feature type="domain" description="Rv2175c C-terminal" evidence="1">
    <location>
        <begin position="72"/>
        <end position="126"/>
    </location>
</feature>
<sequence length="128" mass="14033">MADDTAPASTTRAQLDDLVEEWLSLDEAAELLGTTVSRVRQKVRERDLLAVKSAASSQPRVPALLFVDGLPVDGLRGTLVLLGDARYTDDEAAVWLFTADETLPGRPVDALREGRGREVRRRAQSLTF</sequence>
<gene>
    <name evidence="3" type="ORF">FE697_007775</name>
</gene>
<accession>A0A5Q6RZJ0</accession>
<evidence type="ECO:0000259" key="2">
    <source>
        <dbReference type="Pfam" id="PF21531"/>
    </source>
</evidence>
<organism evidence="3 4">
    <name type="scientific">Mumia zhuanghuii</name>
    <dbReference type="NCBI Taxonomy" id="2585211"/>
    <lineage>
        <taxon>Bacteria</taxon>
        <taxon>Bacillati</taxon>
        <taxon>Actinomycetota</taxon>
        <taxon>Actinomycetes</taxon>
        <taxon>Propionibacteriales</taxon>
        <taxon>Nocardioidaceae</taxon>
        <taxon>Mumia</taxon>
    </lineage>
</organism>
<reference evidence="3 4" key="1">
    <citation type="submission" date="2019-09" db="EMBL/GenBank/DDBJ databases">
        <title>Mumia zhuanghuii sp. nov. isolated from the intestinal contents of plateau pika (Ochotona curzoniae) in the Qinghai-Tibet plateau of China.</title>
        <authorList>
            <person name="Tian Z."/>
        </authorList>
    </citation>
    <scope>NUCLEOTIDE SEQUENCE [LARGE SCALE GENOMIC DNA]</scope>
    <source>
        <strain evidence="4">350</strain>
    </source>
</reference>
<name>A0A5Q6RZJ0_9ACTN</name>
<dbReference type="Pfam" id="PF21531">
    <property type="entry name" value="Rv2175c_wHTH"/>
    <property type="match status" value="1"/>
</dbReference>
<dbReference type="OrthoDB" id="3784042at2"/>
<dbReference type="EMBL" id="VDFQ02000002">
    <property type="protein sequence ID" value="KAA1423492.1"/>
    <property type="molecule type" value="Genomic_DNA"/>
</dbReference>
<dbReference type="AlphaFoldDB" id="A0A5Q6RZJ0"/>
<dbReference type="GO" id="GO:0003677">
    <property type="term" value="F:DNA binding"/>
    <property type="evidence" value="ECO:0007669"/>
    <property type="project" value="InterPro"/>
</dbReference>
<dbReference type="Pfam" id="PF18367">
    <property type="entry name" value="Rv2175c_C"/>
    <property type="match status" value="1"/>
</dbReference>
<dbReference type="Proteomes" id="UP000307768">
    <property type="component" value="Unassembled WGS sequence"/>
</dbReference>
<dbReference type="InterPro" id="IPR048576">
    <property type="entry name" value="Rv2175c_wHTH"/>
</dbReference>
<proteinExistence type="predicted"/>
<evidence type="ECO:0000313" key="3">
    <source>
        <dbReference type="EMBL" id="KAA1423492.1"/>
    </source>
</evidence>
<evidence type="ECO:0000259" key="1">
    <source>
        <dbReference type="Pfam" id="PF18367"/>
    </source>
</evidence>
<evidence type="ECO:0000313" key="4">
    <source>
        <dbReference type="Proteomes" id="UP000307768"/>
    </source>
</evidence>
<dbReference type="RefSeq" id="WP_149769011.1">
    <property type="nucleotide sequence ID" value="NZ_VDFQ02000002.1"/>
</dbReference>
<protein>
    <submittedName>
        <fullName evidence="3">Helix-turn-helix domain-containing protein</fullName>
    </submittedName>
</protein>